<dbReference type="Gramene" id="HORVU.MOREX.r2.3HG0263340.1">
    <property type="protein sequence ID" value="HORVU.MOREX.r2.3HG0263340.1.CDS.1"/>
    <property type="gene ID" value="HORVU.MOREX.r2.3HG0263340"/>
</dbReference>
<dbReference type="Gramene" id="HORVU.MOREX.r3.3HG0315220.1">
    <property type="protein sequence ID" value="HORVU.MOREX.r3.3HG0315220.1.CDS1"/>
    <property type="gene ID" value="HORVU.MOREX.r3.3HG0315220"/>
</dbReference>
<protein>
    <submittedName>
        <fullName evidence="1">Uncharacterized protein</fullName>
    </submittedName>
</protein>
<reference evidence="2" key="1">
    <citation type="journal article" date="2012" name="Nature">
        <title>A physical, genetic and functional sequence assembly of the barley genome.</title>
        <authorList>
            <consortium name="The International Barley Genome Sequencing Consortium"/>
            <person name="Mayer K.F."/>
            <person name="Waugh R."/>
            <person name="Brown J.W."/>
            <person name="Schulman A."/>
            <person name="Langridge P."/>
            <person name="Platzer M."/>
            <person name="Fincher G.B."/>
            <person name="Muehlbauer G.J."/>
            <person name="Sato K."/>
            <person name="Close T.J."/>
            <person name="Wise R.P."/>
            <person name="Stein N."/>
        </authorList>
    </citation>
    <scope>NUCLEOTIDE SEQUENCE [LARGE SCALE GENOMIC DNA]</scope>
    <source>
        <strain evidence="2">cv. Morex</strain>
    </source>
</reference>
<reference evidence="1" key="2">
    <citation type="submission" date="2020-10" db="EMBL/GenBank/DDBJ databases">
        <authorList>
            <person name="Scholz U."/>
            <person name="Mascher M."/>
            <person name="Fiebig A."/>
        </authorList>
    </citation>
    <scope>NUCLEOTIDE SEQUENCE [LARGE SCALE GENOMIC DNA]</scope>
    <source>
        <strain evidence="1">cv. Morex</strain>
    </source>
</reference>
<accession>A0A8I6X7V2</accession>
<dbReference type="EnsemblPlants" id="HORVU.MOREX.r3.3HG0315220.1">
    <property type="protein sequence ID" value="HORVU.MOREX.r3.3HG0315220.1.CDS1"/>
    <property type="gene ID" value="HORVU.MOREX.r3.3HG0315220"/>
</dbReference>
<name>A0A8I6X7V2_HORVV</name>
<evidence type="ECO:0000313" key="1">
    <source>
        <dbReference type="EnsemblPlants" id="HORVU.MOREX.r3.3HG0315220.1.CDS1"/>
    </source>
</evidence>
<keyword evidence="2" id="KW-1185">Reference proteome</keyword>
<evidence type="ECO:0000313" key="2">
    <source>
        <dbReference type="Proteomes" id="UP000011116"/>
    </source>
</evidence>
<organism evidence="1 2">
    <name type="scientific">Hordeum vulgare subsp. vulgare</name>
    <name type="common">Domesticated barley</name>
    <dbReference type="NCBI Taxonomy" id="112509"/>
    <lineage>
        <taxon>Eukaryota</taxon>
        <taxon>Viridiplantae</taxon>
        <taxon>Streptophyta</taxon>
        <taxon>Embryophyta</taxon>
        <taxon>Tracheophyta</taxon>
        <taxon>Spermatophyta</taxon>
        <taxon>Magnoliopsida</taxon>
        <taxon>Liliopsida</taxon>
        <taxon>Poales</taxon>
        <taxon>Poaceae</taxon>
        <taxon>BOP clade</taxon>
        <taxon>Pooideae</taxon>
        <taxon>Triticodae</taxon>
        <taxon>Triticeae</taxon>
        <taxon>Hordeinae</taxon>
        <taxon>Hordeum</taxon>
    </lineage>
</organism>
<reference evidence="1" key="3">
    <citation type="submission" date="2022-01" db="UniProtKB">
        <authorList>
            <consortium name="EnsemblPlants"/>
        </authorList>
    </citation>
    <scope>IDENTIFICATION</scope>
    <source>
        <strain evidence="1">subsp. vulgare</strain>
    </source>
</reference>
<dbReference type="AlphaFoldDB" id="A0A8I6X7V2"/>
<proteinExistence type="predicted"/>
<sequence>MHADGNLLVLVKCTEWLLQVDMDGKLVATFHHKGVRPTQLQYKQSLVQHAFDPSLKGYAVNNSTFI</sequence>
<dbReference type="Proteomes" id="UP000011116">
    <property type="component" value="Chromosome 3H"/>
</dbReference>